<evidence type="ECO:0000259" key="2">
    <source>
        <dbReference type="PROSITE" id="PS50263"/>
    </source>
</evidence>
<dbReference type="PANTHER" id="PTHR43674:SF2">
    <property type="entry name" value="BETA-UREIDOPROPIONASE"/>
    <property type="match status" value="1"/>
</dbReference>
<dbReference type="Proteomes" id="UP001552427">
    <property type="component" value="Unassembled WGS sequence"/>
</dbReference>
<dbReference type="InterPro" id="IPR050345">
    <property type="entry name" value="Aliph_Amidase/BUP"/>
</dbReference>
<dbReference type="InterPro" id="IPR036526">
    <property type="entry name" value="C-N_Hydrolase_sf"/>
</dbReference>
<evidence type="ECO:0000256" key="1">
    <source>
        <dbReference type="ARBA" id="ARBA00022801"/>
    </source>
</evidence>
<evidence type="ECO:0000313" key="3">
    <source>
        <dbReference type="EMBL" id="MEV4290405.1"/>
    </source>
</evidence>
<dbReference type="EMBL" id="JBFARM010000011">
    <property type="protein sequence ID" value="MEV4290405.1"/>
    <property type="molecule type" value="Genomic_DNA"/>
</dbReference>
<dbReference type="Gene3D" id="3.60.110.10">
    <property type="entry name" value="Carbon-nitrogen hydrolase"/>
    <property type="match status" value="1"/>
</dbReference>
<dbReference type="InterPro" id="IPR003010">
    <property type="entry name" value="C-N_Hydrolase"/>
</dbReference>
<feature type="domain" description="CN hydrolase" evidence="2">
    <location>
        <begin position="15"/>
        <end position="288"/>
    </location>
</feature>
<comment type="caution">
    <text evidence="3">The sequence shown here is derived from an EMBL/GenBank/DDBJ whole genome shotgun (WGS) entry which is preliminary data.</text>
</comment>
<keyword evidence="4" id="KW-1185">Reference proteome</keyword>
<organism evidence="3 4">
    <name type="scientific">Nonomuraea bangladeshensis</name>
    <dbReference type="NCBI Taxonomy" id="404385"/>
    <lineage>
        <taxon>Bacteria</taxon>
        <taxon>Bacillati</taxon>
        <taxon>Actinomycetota</taxon>
        <taxon>Actinomycetes</taxon>
        <taxon>Streptosporangiales</taxon>
        <taxon>Streptosporangiaceae</taxon>
        <taxon>Nonomuraea</taxon>
    </lineage>
</organism>
<sequence length="340" mass="37596">MKQSDDMGGGSAAALRCASVQFEPRPDDKAYNLAQIEQHLRAAAEQGAQVVAFPEMCLLGYWHLRRHPAERLRALAEPVDGPSVAAVRELALARGVAAGVGFLEAGEEGRLFNSYAVCLPDGRVHRHRKLHAFEHPAIDSGDAYTVFDTPWGVRMGVLICWDNNLVENVRATALMGASVLLAPHQTGGTDSRSPHGMRPIPVPLWRGRHQDPQAIEAELRGPSGREWLMRWLPSRAHDNGLFVVFSNGVGEDDGEIRTGNAMIIDPYGRILAETWKAGDDLVVADLDLTLLPLSTGRRWMQGRRPELYDILSRRFGDERAPRAARFATDPVPLRRRALDE</sequence>
<evidence type="ECO:0000313" key="4">
    <source>
        <dbReference type="Proteomes" id="UP001552427"/>
    </source>
</evidence>
<dbReference type="PANTHER" id="PTHR43674">
    <property type="entry name" value="NITRILASE C965.09-RELATED"/>
    <property type="match status" value="1"/>
</dbReference>
<reference evidence="3 4" key="1">
    <citation type="submission" date="2024-06" db="EMBL/GenBank/DDBJ databases">
        <title>The Natural Products Discovery Center: Release of the First 8490 Sequenced Strains for Exploring Actinobacteria Biosynthetic Diversity.</title>
        <authorList>
            <person name="Kalkreuter E."/>
            <person name="Kautsar S.A."/>
            <person name="Yang D."/>
            <person name="Bader C.D."/>
            <person name="Teijaro C.N."/>
            <person name="Fluegel L."/>
            <person name="Davis C.M."/>
            <person name="Simpson J.R."/>
            <person name="Lauterbach L."/>
            <person name="Steele A.D."/>
            <person name="Gui C."/>
            <person name="Meng S."/>
            <person name="Li G."/>
            <person name="Viehrig K."/>
            <person name="Ye F."/>
            <person name="Su P."/>
            <person name="Kiefer A.F."/>
            <person name="Nichols A."/>
            <person name="Cepeda A.J."/>
            <person name="Yan W."/>
            <person name="Fan B."/>
            <person name="Jiang Y."/>
            <person name="Adhikari A."/>
            <person name="Zheng C.-J."/>
            <person name="Schuster L."/>
            <person name="Cowan T.M."/>
            <person name="Smanski M.J."/>
            <person name="Chevrette M.G."/>
            <person name="De Carvalho L.P.S."/>
            <person name="Shen B."/>
        </authorList>
    </citation>
    <scope>NUCLEOTIDE SEQUENCE [LARGE SCALE GENOMIC DNA]</scope>
    <source>
        <strain evidence="3 4">NPDC049574</strain>
    </source>
</reference>
<gene>
    <name evidence="3" type="ORF">AB0K40_33285</name>
</gene>
<dbReference type="PROSITE" id="PS50263">
    <property type="entry name" value="CN_HYDROLASE"/>
    <property type="match status" value="1"/>
</dbReference>
<keyword evidence="1" id="KW-0378">Hydrolase</keyword>
<proteinExistence type="predicted"/>
<dbReference type="Pfam" id="PF00795">
    <property type="entry name" value="CN_hydrolase"/>
    <property type="match status" value="1"/>
</dbReference>
<accession>A0ABV3HDB8</accession>
<dbReference type="RefSeq" id="WP_364457335.1">
    <property type="nucleotide sequence ID" value="NZ_JBFARM010000011.1"/>
</dbReference>
<protein>
    <submittedName>
        <fullName evidence="3">Nitrilase family protein</fullName>
    </submittedName>
</protein>
<name>A0ABV3HDB8_9ACTN</name>
<dbReference type="CDD" id="cd07585">
    <property type="entry name" value="nitrilase_7"/>
    <property type="match status" value="1"/>
</dbReference>
<dbReference type="SUPFAM" id="SSF56317">
    <property type="entry name" value="Carbon-nitrogen hydrolase"/>
    <property type="match status" value="1"/>
</dbReference>